<reference evidence="2" key="1">
    <citation type="journal article" date="2020" name="Stud. Mycol.">
        <title>101 Dothideomycetes genomes: a test case for predicting lifestyles and emergence of pathogens.</title>
        <authorList>
            <person name="Haridas S."/>
            <person name="Albert R."/>
            <person name="Binder M."/>
            <person name="Bloem J."/>
            <person name="Labutti K."/>
            <person name="Salamov A."/>
            <person name="Andreopoulos B."/>
            <person name="Baker S."/>
            <person name="Barry K."/>
            <person name="Bills G."/>
            <person name="Bluhm B."/>
            <person name="Cannon C."/>
            <person name="Castanera R."/>
            <person name="Culley D."/>
            <person name="Daum C."/>
            <person name="Ezra D."/>
            <person name="Gonzalez J."/>
            <person name="Henrissat B."/>
            <person name="Kuo A."/>
            <person name="Liang C."/>
            <person name="Lipzen A."/>
            <person name="Lutzoni F."/>
            <person name="Magnuson J."/>
            <person name="Mondo S."/>
            <person name="Nolan M."/>
            <person name="Ohm R."/>
            <person name="Pangilinan J."/>
            <person name="Park H.-J."/>
            <person name="Ramirez L."/>
            <person name="Alfaro M."/>
            <person name="Sun H."/>
            <person name="Tritt A."/>
            <person name="Yoshinaga Y."/>
            <person name="Zwiers L.-H."/>
            <person name="Turgeon B."/>
            <person name="Goodwin S."/>
            <person name="Spatafora J."/>
            <person name="Crous P."/>
            <person name="Grigoriev I."/>
        </authorList>
    </citation>
    <scope>NUCLEOTIDE SEQUENCE</scope>
    <source>
        <strain evidence="2">CBS 113979</strain>
    </source>
</reference>
<feature type="region of interest" description="Disordered" evidence="1">
    <location>
        <begin position="162"/>
        <end position="204"/>
    </location>
</feature>
<name>A0A6G1HFU6_9PEZI</name>
<protein>
    <submittedName>
        <fullName evidence="2">Uncharacterized protein</fullName>
    </submittedName>
</protein>
<keyword evidence="3" id="KW-1185">Reference proteome</keyword>
<dbReference type="OrthoDB" id="3650389at2759"/>
<sequence length="447" mass="48617">MSDAVQTMYDGKRHREIWVNGVDRDGDTTDLESLVKQIPKSTNKGHPTWKLFVGGIDPPFVIDSHEIPHFTYLDDKAAYEILMSRLYAGTRLGRFWPYDFTAHGQVRQGRPNRGRAAILEEENGGDGQRNATWGQGHNNIYTFKGGPMDIEVHSKGSLIAETASPSSHTGTPSGGKRPASIISPPKSAPKRIRNKQMTAPKEFSSSDIVSLPIETLRVKFAEVQSFAQAAFGERNDYKAIAEESQKEKALVEASLKAERKRNGALDAQLEVKITVEATLRQELQTKVQEILVLKRDLELAVPASGNTAAATRAGSKDPPTSVSSTEEDRVRSKAIVDSLMDSSTATATTMKALTEQAKKSYDAKVAMEGALVDHSESLNAIFSKLLHDLRGEIQKVVSAHAGLAVLLDQEEGVLSQAGIQVRDAATAVAPGLTDKNGDVSMEMDEQP</sequence>
<dbReference type="AlphaFoldDB" id="A0A6G1HFU6"/>
<proteinExistence type="predicted"/>
<gene>
    <name evidence="2" type="ORF">K402DRAFT_450072</name>
</gene>
<dbReference type="Proteomes" id="UP000800041">
    <property type="component" value="Unassembled WGS sequence"/>
</dbReference>
<organism evidence="2 3">
    <name type="scientific">Aulographum hederae CBS 113979</name>
    <dbReference type="NCBI Taxonomy" id="1176131"/>
    <lineage>
        <taxon>Eukaryota</taxon>
        <taxon>Fungi</taxon>
        <taxon>Dikarya</taxon>
        <taxon>Ascomycota</taxon>
        <taxon>Pezizomycotina</taxon>
        <taxon>Dothideomycetes</taxon>
        <taxon>Pleosporomycetidae</taxon>
        <taxon>Aulographales</taxon>
        <taxon>Aulographaceae</taxon>
    </lineage>
</organism>
<dbReference type="EMBL" id="ML977138">
    <property type="protein sequence ID" value="KAF1991899.1"/>
    <property type="molecule type" value="Genomic_DNA"/>
</dbReference>
<accession>A0A6G1HFU6</accession>
<evidence type="ECO:0000313" key="3">
    <source>
        <dbReference type="Proteomes" id="UP000800041"/>
    </source>
</evidence>
<evidence type="ECO:0000313" key="2">
    <source>
        <dbReference type="EMBL" id="KAF1991899.1"/>
    </source>
</evidence>
<feature type="region of interest" description="Disordered" evidence="1">
    <location>
        <begin position="305"/>
        <end position="329"/>
    </location>
</feature>
<feature type="compositionally biased region" description="Low complexity" evidence="1">
    <location>
        <begin position="164"/>
        <end position="185"/>
    </location>
</feature>
<evidence type="ECO:0000256" key="1">
    <source>
        <dbReference type="SAM" id="MobiDB-lite"/>
    </source>
</evidence>